<feature type="region of interest" description="Disordered" evidence="1">
    <location>
        <begin position="91"/>
        <end position="118"/>
    </location>
</feature>
<dbReference type="AlphaFoldDB" id="A0A383WAH8"/>
<dbReference type="SUPFAM" id="SSF56300">
    <property type="entry name" value="Metallo-dependent phosphatases"/>
    <property type="match status" value="1"/>
</dbReference>
<dbReference type="Gene3D" id="3.60.21.10">
    <property type="match status" value="1"/>
</dbReference>
<organism evidence="3 4">
    <name type="scientific">Tetradesmus obliquus</name>
    <name type="common">Green alga</name>
    <name type="synonym">Acutodesmus obliquus</name>
    <dbReference type="NCBI Taxonomy" id="3088"/>
    <lineage>
        <taxon>Eukaryota</taxon>
        <taxon>Viridiplantae</taxon>
        <taxon>Chlorophyta</taxon>
        <taxon>core chlorophytes</taxon>
        <taxon>Chlorophyceae</taxon>
        <taxon>CS clade</taxon>
        <taxon>Sphaeropleales</taxon>
        <taxon>Scenedesmaceae</taxon>
        <taxon>Tetradesmus</taxon>
    </lineage>
</organism>
<dbReference type="EMBL" id="FNXT01001205">
    <property type="protein sequence ID" value="SZX74109.1"/>
    <property type="molecule type" value="Genomic_DNA"/>
</dbReference>
<proteinExistence type="predicted"/>
<gene>
    <name evidence="3" type="ORF">BQ4739_LOCUS14360</name>
</gene>
<feature type="domain" description="Calcineurin-like phosphoesterase" evidence="2">
    <location>
        <begin position="14"/>
        <end position="219"/>
    </location>
</feature>
<dbReference type="InterPro" id="IPR004843">
    <property type="entry name" value="Calcineurin-like_PHP"/>
</dbReference>
<accession>A0A383WAH8</accession>
<sequence>MLHQRRPLQGQLPHGDILLHAGDFSNTGTLAEVQAFLHWLQQQPHRLKIVIAGNHDVTLDAAFYDRQWSFHHTREDAAAAQALLTNPALATTSRNNNSSSSVPDFYTSSSSSSSSSRSYSSGIVYLDNSGCVDAVTGLRFWGSPQTPEFCGWAFATADAAAAAQVWSRIPADTDILLTHGPPAGVLDTNGSGSSCGCPQLSQALECVHPTLHVFGHIHESYGTAQLSTGTLAVNASTCDVRYRAIQPPLVVQMRLPGRPTAAAAAAGAAAGRQKPAVVGASRSWRLQ</sequence>
<keyword evidence="4" id="KW-1185">Reference proteome</keyword>
<dbReference type="PANTHER" id="PTHR12905">
    <property type="entry name" value="METALLOPHOSPHOESTERASE"/>
    <property type="match status" value="1"/>
</dbReference>
<dbReference type="PANTHER" id="PTHR12905:SF0">
    <property type="entry name" value="CALCINEURIN-LIKE PHOSPHOESTERASE DOMAIN-CONTAINING PROTEIN"/>
    <property type="match status" value="1"/>
</dbReference>
<reference evidence="3 4" key="1">
    <citation type="submission" date="2016-10" db="EMBL/GenBank/DDBJ databases">
        <authorList>
            <person name="Cai Z."/>
        </authorList>
    </citation>
    <scope>NUCLEOTIDE SEQUENCE [LARGE SCALE GENOMIC DNA]</scope>
</reference>
<evidence type="ECO:0000259" key="2">
    <source>
        <dbReference type="Pfam" id="PF00149"/>
    </source>
</evidence>
<dbReference type="InterPro" id="IPR029052">
    <property type="entry name" value="Metallo-depent_PP-like"/>
</dbReference>
<evidence type="ECO:0000313" key="4">
    <source>
        <dbReference type="Proteomes" id="UP000256970"/>
    </source>
</evidence>
<evidence type="ECO:0000313" key="3">
    <source>
        <dbReference type="EMBL" id="SZX74109.1"/>
    </source>
</evidence>
<dbReference type="Proteomes" id="UP000256970">
    <property type="component" value="Unassembled WGS sequence"/>
</dbReference>
<dbReference type="CDD" id="cd07379">
    <property type="entry name" value="MPP_239FB"/>
    <property type="match status" value="1"/>
</dbReference>
<dbReference type="GO" id="GO:0016787">
    <property type="term" value="F:hydrolase activity"/>
    <property type="evidence" value="ECO:0007669"/>
    <property type="project" value="InterPro"/>
</dbReference>
<dbReference type="Pfam" id="PF00149">
    <property type="entry name" value="Metallophos"/>
    <property type="match status" value="1"/>
</dbReference>
<dbReference type="InterPro" id="IPR051693">
    <property type="entry name" value="UPF0046_metallophosphoest"/>
</dbReference>
<evidence type="ECO:0000256" key="1">
    <source>
        <dbReference type="SAM" id="MobiDB-lite"/>
    </source>
</evidence>
<protein>
    <recommendedName>
        <fullName evidence="2">Calcineurin-like phosphoesterase domain-containing protein</fullName>
    </recommendedName>
</protein>
<name>A0A383WAH8_TETOB</name>